<evidence type="ECO:0000313" key="1">
    <source>
        <dbReference type="EMBL" id="SCM59545.1"/>
    </source>
</evidence>
<reference evidence="1 2" key="1">
    <citation type="submission" date="2016-08" db="EMBL/GenBank/DDBJ databases">
        <authorList>
            <person name="Seilhamer J.J."/>
        </authorList>
    </citation>
    <scope>NUCLEOTIDE SEQUENCE [LARGE SCALE GENOMIC DNA]</scope>
    <source>
        <strain evidence="1">ING2-E5A</strain>
    </source>
</reference>
<dbReference type="STRING" id="1642646.ING2E5A_2750"/>
<accession>A0A1G4GAM5</accession>
<sequence length="39" mass="4654">MKGRERKDGGVLLFVKSKSLARIKINLFGFIRYLWFHEV</sequence>
<dbReference type="KEGG" id="pmuc:ING2E5A_2750"/>
<keyword evidence="2" id="KW-1185">Reference proteome</keyword>
<dbReference type="AlphaFoldDB" id="A0A1G4GAM5"/>
<protein>
    <submittedName>
        <fullName evidence="1">Uncharacterized protein</fullName>
    </submittedName>
</protein>
<gene>
    <name evidence="1" type="ORF">ING2E5A_2750</name>
</gene>
<organism evidence="1 2">
    <name type="scientific">Petrimonas mucosa</name>
    <dbReference type="NCBI Taxonomy" id="1642646"/>
    <lineage>
        <taxon>Bacteria</taxon>
        <taxon>Pseudomonadati</taxon>
        <taxon>Bacteroidota</taxon>
        <taxon>Bacteroidia</taxon>
        <taxon>Bacteroidales</taxon>
        <taxon>Dysgonomonadaceae</taxon>
        <taxon>Petrimonas</taxon>
    </lineage>
</organism>
<proteinExistence type="predicted"/>
<dbReference type="Proteomes" id="UP000178485">
    <property type="component" value="Chromosome i"/>
</dbReference>
<name>A0A1G4GAM5_9BACT</name>
<dbReference type="EMBL" id="LT608328">
    <property type="protein sequence ID" value="SCM59545.1"/>
    <property type="molecule type" value="Genomic_DNA"/>
</dbReference>
<evidence type="ECO:0000313" key="2">
    <source>
        <dbReference type="Proteomes" id="UP000178485"/>
    </source>
</evidence>